<gene>
    <name evidence="1" type="ORF">OSTQU699_LOCUS10461</name>
</gene>
<protein>
    <submittedName>
        <fullName evidence="1">Uncharacterized protein</fullName>
    </submittedName>
</protein>
<dbReference type="Proteomes" id="UP000708148">
    <property type="component" value="Unassembled WGS sequence"/>
</dbReference>
<keyword evidence="2" id="KW-1185">Reference proteome</keyword>
<name>A0A8S1JFC6_9CHLO</name>
<sequence>MPIGWESGVACMCLQASTVLSSRSVHFWMLVPLARGMAEMHWYELSTIDANIEWMCRVILDHFDAKTLGVCRLLSNGPLGMSNVEGIFMIWLMLFPCAPRMSQCWYVWSSFVQILGPFFGKRGLEGIVTGGACVPES</sequence>
<dbReference type="AlphaFoldDB" id="A0A8S1JFC6"/>
<organism evidence="1 2">
    <name type="scientific">Ostreobium quekettii</name>
    <dbReference type="NCBI Taxonomy" id="121088"/>
    <lineage>
        <taxon>Eukaryota</taxon>
        <taxon>Viridiplantae</taxon>
        <taxon>Chlorophyta</taxon>
        <taxon>core chlorophytes</taxon>
        <taxon>Ulvophyceae</taxon>
        <taxon>TCBD clade</taxon>
        <taxon>Bryopsidales</taxon>
        <taxon>Ostreobineae</taxon>
        <taxon>Ostreobiaceae</taxon>
        <taxon>Ostreobium</taxon>
    </lineage>
</organism>
<dbReference type="EMBL" id="CAJHUC010003020">
    <property type="protein sequence ID" value="CAD7705106.1"/>
    <property type="molecule type" value="Genomic_DNA"/>
</dbReference>
<comment type="caution">
    <text evidence="1">The sequence shown here is derived from an EMBL/GenBank/DDBJ whole genome shotgun (WGS) entry which is preliminary data.</text>
</comment>
<reference evidence="1" key="1">
    <citation type="submission" date="2020-12" db="EMBL/GenBank/DDBJ databases">
        <authorList>
            <person name="Iha C."/>
        </authorList>
    </citation>
    <scope>NUCLEOTIDE SEQUENCE</scope>
</reference>
<evidence type="ECO:0000313" key="1">
    <source>
        <dbReference type="EMBL" id="CAD7705106.1"/>
    </source>
</evidence>
<evidence type="ECO:0000313" key="2">
    <source>
        <dbReference type="Proteomes" id="UP000708148"/>
    </source>
</evidence>
<proteinExistence type="predicted"/>
<accession>A0A8S1JFC6</accession>